<evidence type="ECO:0000256" key="8">
    <source>
        <dbReference type="ARBA" id="ARBA00022777"/>
    </source>
</evidence>
<keyword evidence="5" id="KW-0997">Cell inner membrane</keyword>
<evidence type="ECO:0000313" key="18">
    <source>
        <dbReference type="Proteomes" id="UP000367825"/>
    </source>
</evidence>
<evidence type="ECO:0000259" key="16">
    <source>
        <dbReference type="PROSITE" id="PS50110"/>
    </source>
</evidence>
<evidence type="ECO:0000259" key="15">
    <source>
        <dbReference type="PROSITE" id="PS50109"/>
    </source>
</evidence>
<dbReference type="PROSITE" id="PS50110">
    <property type="entry name" value="RESPONSE_REGULATORY"/>
    <property type="match status" value="1"/>
</dbReference>
<dbReference type="InterPro" id="IPR011006">
    <property type="entry name" value="CheY-like_superfamily"/>
</dbReference>
<feature type="modified residue" description="4-aspartylphosphate" evidence="13">
    <location>
        <position position="450"/>
    </location>
</feature>
<feature type="domain" description="Response regulatory" evidence="16">
    <location>
        <begin position="401"/>
        <end position="518"/>
    </location>
</feature>
<evidence type="ECO:0000256" key="5">
    <source>
        <dbReference type="ARBA" id="ARBA00022519"/>
    </source>
</evidence>
<dbReference type="Proteomes" id="UP000367825">
    <property type="component" value="Unassembled WGS sequence"/>
</dbReference>
<dbReference type="EC" id="2.7.13.3" evidence="3"/>
<dbReference type="SUPFAM" id="SSF55874">
    <property type="entry name" value="ATPase domain of HSP90 chaperone/DNA topoisomerase II/histidine kinase"/>
    <property type="match status" value="1"/>
</dbReference>
<keyword evidence="12" id="KW-0472">Membrane</keyword>
<feature type="domain" description="Histidine kinase" evidence="15">
    <location>
        <begin position="57"/>
        <end position="337"/>
    </location>
</feature>
<reference evidence="17 18" key="1">
    <citation type="submission" date="2019-08" db="EMBL/GenBank/DDBJ databases">
        <authorList>
            <person name="Peeters C."/>
        </authorList>
    </citation>
    <scope>NUCLEOTIDE SEQUENCE [LARGE SCALE GENOMIC DNA]</scope>
    <source>
        <strain evidence="17 18">LMG 31109</strain>
    </source>
</reference>
<evidence type="ECO:0000313" key="17">
    <source>
        <dbReference type="EMBL" id="VVD74114.1"/>
    </source>
</evidence>
<dbReference type="SUPFAM" id="SSF47226">
    <property type="entry name" value="Histidine-containing phosphotransfer domain, HPT domain"/>
    <property type="match status" value="1"/>
</dbReference>
<evidence type="ECO:0000256" key="14">
    <source>
        <dbReference type="SAM" id="MobiDB-lite"/>
    </source>
</evidence>
<feature type="compositionally biased region" description="Gly residues" evidence="14">
    <location>
        <begin position="92"/>
        <end position="109"/>
    </location>
</feature>
<dbReference type="AlphaFoldDB" id="A0A5E4SI45"/>
<dbReference type="Pfam" id="PF00072">
    <property type="entry name" value="Response_reg"/>
    <property type="match status" value="1"/>
</dbReference>
<feature type="compositionally biased region" description="Pro residues" evidence="14">
    <location>
        <begin position="346"/>
        <end position="365"/>
    </location>
</feature>
<dbReference type="Pfam" id="PF01627">
    <property type="entry name" value="Hpt"/>
    <property type="match status" value="1"/>
</dbReference>
<keyword evidence="18" id="KW-1185">Reference proteome</keyword>
<keyword evidence="11" id="KW-0902">Two-component regulatory system</keyword>
<dbReference type="SMART" id="SM00448">
    <property type="entry name" value="REC"/>
    <property type="match status" value="1"/>
</dbReference>
<feature type="region of interest" description="Disordered" evidence="14">
    <location>
        <begin position="87"/>
        <end position="110"/>
    </location>
</feature>
<proteinExistence type="predicted"/>
<dbReference type="Pfam" id="PF02518">
    <property type="entry name" value="HATPase_c"/>
    <property type="match status" value="1"/>
</dbReference>
<dbReference type="InterPro" id="IPR004358">
    <property type="entry name" value="Sig_transdc_His_kin-like_C"/>
</dbReference>
<dbReference type="RefSeq" id="WP_150554296.1">
    <property type="nucleotide sequence ID" value="NZ_CABPSC010000002.1"/>
</dbReference>
<dbReference type="InterPro" id="IPR036641">
    <property type="entry name" value="HPT_dom_sf"/>
</dbReference>
<keyword evidence="10" id="KW-1133">Transmembrane helix</keyword>
<comment type="catalytic activity">
    <reaction evidence="1">
        <text>ATP + protein L-histidine = ADP + protein N-phospho-L-histidine.</text>
        <dbReference type="EC" id="2.7.13.3"/>
    </reaction>
</comment>
<comment type="subcellular location">
    <subcellularLocation>
        <location evidence="2">Cell inner membrane</location>
        <topology evidence="2">Multi-pass membrane protein</topology>
    </subcellularLocation>
</comment>
<dbReference type="GO" id="GO:0000155">
    <property type="term" value="F:phosphorelay sensor kinase activity"/>
    <property type="evidence" value="ECO:0007669"/>
    <property type="project" value="UniProtKB-ARBA"/>
</dbReference>
<dbReference type="InterPro" id="IPR001789">
    <property type="entry name" value="Sig_transdc_resp-reg_receiver"/>
</dbReference>
<keyword evidence="9" id="KW-0547">Nucleotide-binding</keyword>
<dbReference type="OrthoDB" id="9796305at2"/>
<dbReference type="PANTHER" id="PTHR43047">
    <property type="entry name" value="TWO-COMPONENT HISTIDINE PROTEIN KINASE"/>
    <property type="match status" value="1"/>
</dbReference>
<keyword evidence="9" id="KW-0067">ATP-binding</keyword>
<dbReference type="PROSITE" id="PS50109">
    <property type="entry name" value="HIS_KIN"/>
    <property type="match status" value="1"/>
</dbReference>
<evidence type="ECO:0000256" key="2">
    <source>
        <dbReference type="ARBA" id="ARBA00004429"/>
    </source>
</evidence>
<protein>
    <recommendedName>
        <fullName evidence="3">histidine kinase</fullName>
        <ecNumber evidence="3">2.7.13.3</ecNumber>
    </recommendedName>
</protein>
<evidence type="ECO:0000256" key="9">
    <source>
        <dbReference type="ARBA" id="ARBA00022840"/>
    </source>
</evidence>
<evidence type="ECO:0000256" key="10">
    <source>
        <dbReference type="ARBA" id="ARBA00022989"/>
    </source>
</evidence>
<evidence type="ECO:0000256" key="4">
    <source>
        <dbReference type="ARBA" id="ARBA00022475"/>
    </source>
</evidence>
<dbReference type="InterPro" id="IPR008207">
    <property type="entry name" value="Sig_transdc_His_kin_Hpt_dom"/>
</dbReference>
<evidence type="ECO:0000256" key="6">
    <source>
        <dbReference type="ARBA" id="ARBA00022679"/>
    </source>
</evidence>
<feature type="region of interest" description="Disordered" evidence="14">
    <location>
        <begin position="1"/>
        <end position="28"/>
    </location>
</feature>
<dbReference type="Gene3D" id="3.40.50.2300">
    <property type="match status" value="1"/>
</dbReference>
<accession>A0A5E4SI45</accession>
<keyword evidence="7" id="KW-0812">Transmembrane</keyword>
<evidence type="ECO:0000256" key="13">
    <source>
        <dbReference type="PROSITE-ProRule" id="PRU00169"/>
    </source>
</evidence>
<keyword evidence="8" id="KW-0418">Kinase</keyword>
<dbReference type="GO" id="GO:0005886">
    <property type="term" value="C:plasma membrane"/>
    <property type="evidence" value="ECO:0007669"/>
    <property type="project" value="UniProtKB-SubCell"/>
</dbReference>
<keyword evidence="6 17" id="KW-0808">Transferase</keyword>
<dbReference type="InterPro" id="IPR005467">
    <property type="entry name" value="His_kinase_dom"/>
</dbReference>
<dbReference type="Gene3D" id="3.30.565.10">
    <property type="entry name" value="Histidine kinase-like ATPase, C-terminal domain"/>
    <property type="match status" value="1"/>
</dbReference>
<dbReference type="SUPFAM" id="SSF52172">
    <property type="entry name" value="CheY-like"/>
    <property type="match status" value="1"/>
</dbReference>
<dbReference type="PRINTS" id="PR00344">
    <property type="entry name" value="BCTRLSENSOR"/>
</dbReference>
<evidence type="ECO:0000256" key="3">
    <source>
        <dbReference type="ARBA" id="ARBA00012438"/>
    </source>
</evidence>
<evidence type="ECO:0000256" key="12">
    <source>
        <dbReference type="ARBA" id="ARBA00023136"/>
    </source>
</evidence>
<gene>
    <name evidence="17" type="primary">rpfC_1</name>
    <name evidence="17" type="ORF">PNO31109_00737</name>
</gene>
<sequence>MTLDNFKSLRDSAGAGRGEHETAGSGNGLGAMADGMGLAPGAAHGTAPIDIATFRLALVHELRAPLQVLQGHLDALCAQAECDEAAARDTGRGGGGDEAGAQAGEGGGRLTRRGLADVKDRWAPDGGQVPIRQRVVAMRNMLDAVASAVDDVLELGQGDVVQLPLREAPFEVRACLDEEVGWFAAKARAKHLDLTCSIADDVPVMLHGDAARLRQILRVLIDNALKYTACGGVAIAAAWAGAQGARDNDAAGRIAARKPLRPCAGYLTLDVADTGPGVPAGMENAVFAAFSRADQEAPGAGLGLWIARQWAQRMGGVLRVEPSSTGARFQLCVPLAALASCAPSGPSEPPGSSEPPGPSELPGPSGPSADSSAAVRALPPCRPGAASEVPAVPVDVRRGLRAMVVDDHALNRAIVAEQLGALGCEVRCAADITEALLHWLRCDLDVVLTDVQLGDGSGLTLARTLRALAPVLARDVPVVLAITGSVVSARAAREASLDGVLTKPVSRHRLARALAARWPAFGQMHGAQDSAAGEAAGDTLSRGAAVPAGARSVALKDDPYARRLMRDEMAKDLARFRRLLAGRREEDLRAAQAVVHRMRGACRMFGDPVLVARCERLAAKLTETLVRSGAAPAGDDGVDQR</sequence>
<name>A0A5E4SI45_9BURK</name>
<evidence type="ECO:0000256" key="11">
    <source>
        <dbReference type="ARBA" id="ARBA00023012"/>
    </source>
</evidence>
<dbReference type="CDD" id="cd17546">
    <property type="entry name" value="REC_hyHK_CKI1_RcsC-like"/>
    <property type="match status" value="1"/>
</dbReference>
<dbReference type="EMBL" id="CABPSC010000002">
    <property type="protein sequence ID" value="VVD74114.1"/>
    <property type="molecule type" value="Genomic_DNA"/>
</dbReference>
<evidence type="ECO:0000256" key="1">
    <source>
        <dbReference type="ARBA" id="ARBA00000085"/>
    </source>
</evidence>
<evidence type="ECO:0000256" key="7">
    <source>
        <dbReference type="ARBA" id="ARBA00022692"/>
    </source>
</evidence>
<dbReference type="InterPro" id="IPR036890">
    <property type="entry name" value="HATPase_C_sf"/>
</dbReference>
<keyword evidence="4" id="KW-1003">Cell membrane</keyword>
<organism evidence="17 18">
    <name type="scientific">Pandoraea nosoerga</name>
    <dbReference type="NCBI Taxonomy" id="2508296"/>
    <lineage>
        <taxon>Bacteria</taxon>
        <taxon>Pseudomonadati</taxon>
        <taxon>Pseudomonadota</taxon>
        <taxon>Betaproteobacteria</taxon>
        <taxon>Burkholderiales</taxon>
        <taxon>Burkholderiaceae</taxon>
        <taxon>Pandoraea</taxon>
    </lineage>
</organism>
<dbReference type="SMART" id="SM00387">
    <property type="entry name" value="HATPase_c"/>
    <property type="match status" value="1"/>
</dbReference>
<keyword evidence="13" id="KW-0597">Phosphoprotein</keyword>
<dbReference type="InterPro" id="IPR003594">
    <property type="entry name" value="HATPase_dom"/>
</dbReference>
<feature type="region of interest" description="Disordered" evidence="14">
    <location>
        <begin position="343"/>
        <end position="386"/>
    </location>
</feature>